<gene>
    <name evidence="1" type="ORF">PPRIM_AZ9-3.1.T0140453</name>
</gene>
<sequence>MIFKDKIRQKYKKEINLLKKKEQKTKINKKDELKLRLMEG</sequence>
<evidence type="ECO:0000313" key="1">
    <source>
        <dbReference type="EMBL" id="CAD8050347.1"/>
    </source>
</evidence>
<dbReference type="Proteomes" id="UP000688137">
    <property type="component" value="Unassembled WGS sequence"/>
</dbReference>
<dbReference type="AlphaFoldDB" id="A0A8S1K6D2"/>
<protein>
    <submittedName>
        <fullName evidence="1">Uncharacterized protein</fullName>
    </submittedName>
</protein>
<evidence type="ECO:0000313" key="2">
    <source>
        <dbReference type="Proteomes" id="UP000688137"/>
    </source>
</evidence>
<comment type="caution">
    <text evidence="1">The sequence shown here is derived from an EMBL/GenBank/DDBJ whole genome shotgun (WGS) entry which is preliminary data.</text>
</comment>
<accession>A0A8S1K6D2</accession>
<proteinExistence type="predicted"/>
<dbReference type="EMBL" id="CAJJDM010000011">
    <property type="protein sequence ID" value="CAD8050347.1"/>
    <property type="molecule type" value="Genomic_DNA"/>
</dbReference>
<organism evidence="1 2">
    <name type="scientific">Paramecium primaurelia</name>
    <dbReference type="NCBI Taxonomy" id="5886"/>
    <lineage>
        <taxon>Eukaryota</taxon>
        <taxon>Sar</taxon>
        <taxon>Alveolata</taxon>
        <taxon>Ciliophora</taxon>
        <taxon>Intramacronucleata</taxon>
        <taxon>Oligohymenophorea</taxon>
        <taxon>Peniculida</taxon>
        <taxon>Parameciidae</taxon>
        <taxon>Paramecium</taxon>
    </lineage>
</organism>
<keyword evidence="2" id="KW-1185">Reference proteome</keyword>
<name>A0A8S1K6D2_PARPR</name>
<reference evidence="1" key="1">
    <citation type="submission" date="2021-01" db="EMBL/GenBank/DDBJ databases">
        <authorList>
            <consortium name="Genoscope - CEA"/>
            <person name="William W."/>
        </authorList>
    </citation>
    <scope>NUCLEOTIDE SEQUENCE</scope>
</reference>